<evidence type="ECO:0000313" key="2">
    <source>
        <dbReference type="Proteomes" id="UP000600080"/>
    </source>
</evidence>
<dbReference type="Proteomes" id="UP000600080">
    <property type="component" value="Unassembled WGS sequence"/>
</dbReference>
<keyword evidence="2" id="KW-1185">Reference proteome</keyword>
<reference evidence="2" key="1">
    <citation type="journal article" date="2019" name="Int. J. Syst. Evol. Microbiol.">
        <title>The Global Catalogue of Microorganisms (GCM) 10K type strain sequencing project: providing services to taxonomists for standard genome sequencing and annotation.</title>
        <authorList>
            <consortium name="The Broad Institute Genomics Platform"/>
            <consortium name="The Broad Institute Genome Sequencing Center for Infectious Disease"/>
            <person name="Wu L."/>
            <person name="Ma J."/>
        </authorList>
    </citation>
    <scope>NUCLEOTIDE SEQUENCE [LARGE SCALE GENOMIC DNA]</scope>
    <source>
        <strain evidence="2">CGMCC 4.7323</strain>
    </source>
</reference>
<protein>
    <submittedName>
        <fullName evidence="1">Uncharacterized protein</fullName>
    </submittedName>
</protein>
<proteinExistence type="predicted"/>
<gene>
    <name evidence="1" type="ORF">GCM10012285_67100</name>
</gene>
<sequence length="141" mass="15572">MDMYAPMVRREVYLVCFDGGHRLGLVPGSPGLVSLPMSACAPGEPYKAAARRLAVGTALRFGGTVARLLLESRGGDARRDVCLFTAHVESDLRLLWLWVPWRQAAREVVHLGIPELELFVEGYLEGWIPDGRITLIPDGRC</sequence>
<name>A0ABQ2K322_9ACTN</name>
<organism evidence="1 2">
    <name type="scientific">Streptomyces kronopolitis</name>
    <dbReference type="NCBI Taxonomy" id="1612435"/>
    <lineage>
        <taxon>Bacteria</taxon>
        <taxon>Bacillati</taxon>
        <taxon>Actinomycetota</taxon>
        <taxon>Actinomycetes</taxon>
        <taxon>Kitasatosporales</taxon>
        <taxon>Streptomycetaceae</taxon>
        <taxon>Streptomyces</taxon>
    </lineage>
</organism>
<evidence type="ECO:0000313" key="1">
    <source>
        <dbReference type="EMBL" id="GGN64784.1"/>
    </source>
</evidence>
<comment type="caution">
    <text evidence="1">The sequence shown here is derived from an EMBL/GenBank/DDBJ whole genome shotgun (WGS) entry which is preliminary data.</text>
</comment>
<accession>A0ABQ2K322</accession>
<dbReference type="EMBL" id="BMND01000067">
    <property type="protein sequence ID" value="GGN64784.1"/>
    <property type="molecule type" value="Genomic_DNA"/>
</dbReference>